<feature type="region of interest" description="Disordered" evidence="2">
    <location>
        <begin position="218"/>
        <end position="252"/>
    </location>
</feature>
<comment type="caution">
    <text evidence="4">The sequence shown here is derived from an EMBL/GenBank/DDBJ whole genome shotgun (WGS) entry which is preliminary data.</text>
</comment>
<dbReference type="PANTHER" id="PTHR13161">
    <property type="entry name" value="SPLICING FACTOR SUPPRESSOR OF WHITE APRICOT"/>
    <property type="match status" value="1"/>
</dbReference>
<dbReference type="Pfam" id="PF01805">
    <property type="entry name" value="Surp"/>
    <property type="match status" value="1"/>
</dbReference>
<organism evidence="4 5">
    <name type="scientific">Rubroshorea leprosula</name>
    <dbReference type="NCBI Taxonomy" id="152421"/>
    <lineage>
        <taxon>Eukaryota</taxon>
        <taxon>Viridiplantae</taxon>
        <taxon>Streptophyta</taxon>
        <taxon>Embryophyta</taxon>
        <taxon>Tracheophyta</taxon>
        <taxon>Spermatophyta</taxon>
        <taxon>Magnoliopsida</taxon>
        <taxon>eudicotyledons</taxon>
        <taxon>Gunneridae</taxon>
        <taxon>Pentapetalae</taxon>
        <taxon>rosids</taxon>
        <taxon>malvids</taxon>
        <taxon>Malvales</taxon>
        <taxon>Dipterocarpaceae</taxon>
        <taxon>Rubroshorea</taxon>
    </lineage>
</organism>
<accession>A0AAV5LMW8</accession>
<feature type="compositionally biased region" description="Basic and acidic residues" evidence="2">
    <location>
        <begin position="492"/>
        <end position="502"/>
    </location>
</feature>
<dbReference type="Proteomes" id="UP001054252">
    <property type="component" value="Unassembled WGS sequence"/>
</dbReference>
<evidence type="ECO:0000259" key="3">
    <source>
        <dbReference type="PROSITE" id="PS50128"/>
    </source>
</evidence>
<dbReference type="InterPro" id="IPR035967">
    <property type="entry name" value="SWAP/Surp_sf"/>
</dbReference>
<feature type="region of interest" description="Disordered" evidence="2">
    <location>
        <begin position="454"/>
        <end position="652"/>
    </location>
</feature>
<keyword evidence="5" id="KW-1185">Reference proteome</keyword>
<feature type="compositionally biased region" description="Basic and acidic residues" evidence="2">
    <location>
        <begin position="124"/>
        <end position="138"/>
    </location>
</feature>
<sequence length="667" mass="73509">MPDHPLHPYYRFLVDHQELLSGKSQEEGIKFETSSVGGGGALSLLGTTYGFGEDEEGAGVNSPEHERNTSVEAGSVNKTLQSEAEQKEPSLILDGKDQAVPKYSPPLKGKASVLKRNPSMWTSEMRKENDGNTADKSRASALPVTSEVELPVVEPPSDLKRVVDKIVHFIMKNGKEFESVLAEQDVRHGRSPFLMPANQYHPYYRKVLQKAEESKLSGQGIISERHDPSSLGAEKASRESDAVSVGSDIPYDSDRKEKFKMVLGKSKKDGQYPSPKVAKPEIGVTVDVAAAAAILQAARRGVKNPHVEVLLKTSLNGSSQAPSSEGGSAWRSGSQLLSQPFKKGGDLNVSTPIANAIAKTAAVAAASEVDSSEASLSKEQKLKAERLKRAKMFAAMIKSGAAPLKTDPSCGFSVEPPESGLCGSGNDGINLSGKEREGSSVLLDVITSDRTEKYDKKYSGDEHSERRPMKSYYSRSEKLEDDEEDVQEEEKDEKGRDCMNSRRERRSHHLLDHGRNGYKQSKRHSSSKDRDSRRRYKHNGSSDEEHMHKHSSSDNEYRHSHHHCKHDKSSDNEHQHSQYHHKHNSSSGNEGRLRMKRSHSERETELEAGEICAKLDQSKPSDTNGEASVDDVSTSYPDRRAPSLPSEGTTVSDDLRAKIRAMLMATF</sequence>
<gene>
    <name evidence="4" type="ORF">SLEP1_g46644</name>
</gene>
<dbReference type="EMBL" id="BPVZ01000130">
    <property type="protein sequence ID" value="GKV38768.1"/>
    <property type="molecule type" value="Genomic_DNA"/>
</dbReference>
<evidence type="ECO:0000256" key="1">
    <source>
        <dbReference type="ARBA" id="ARBA00022664"/>
    </source>
</evidence>
<feature type="compositionally biased region" description="Polar residues" evidence="2">
    <location>
        <begin position="618"/>
        <end position="636"/>
    </location>
</feature>
<protein>
    <recommendedName>
        <fullName evidence="3">SURP motif domain-containing protein</fullName>
    </recommendedName>
</protein>
<dbReference type="FunFam" id="1.10.10.790:FF:000002">
    <property type="entry name" value="Splicing factor 3A subunit 1"/>
    <property type="match status" value="1"/>
</dbReference>
<dbReference type="GO" id="GO:0000395">
    <property type="term" value="P:mRNA 5'-splice site recognition"/>
    <property type="evidence" value="ECO:0007669"/>
    <property type="project" value="TreeGrafter"/>
</dbReference>
<dbReference type="InterPro" id="IPR040397">
    <property type="entry name" value="SWAP"/>
</dbReference>
<dbReference type="Gene3D" id="1.10.10.790">
    <property type="entry name" value="Surp module"/>
    <property type="match status" value="1"/>
</dbReference>
<dbReference type="InterPro" id="IPR000061">
    <property type="entry name" value="Surp"/>
</dbReference>
<dbReference type="GO" id="GO:0003723">
    <property type="term" value="F:RNA binding"/>
    <property type="evidence" value="ECO:0007669"/>
    <property type="project" value="InterPro"/>
</dbReference>
<proteinExistence type="predicted"/>
<name>A0AAV5LMW8_9ROSI</name>
<evidence type="ECO:0000313" key="4">
    <source>
        <dbReference type="EMBL" id="GKV38768.1"/>
    </source>
</evidence>
<dbReference type="AlphaFoldDB" id="A0AAV5LMW8"/>
<dbReference type="SMART" id="SM00648">
    <property type="entry name" value="SWAP"/>
    <property type="match status" value="1"/>
</dbReference>
<evidence type="ECO:0000256" key="2">
    <source>
        <dbReference type="SAM" id="MobiDB-lite"/>
    </source>
</evidence>
<reference evidence="4 5" key="1">
    <citation type="journal article" date="2021" name="Commun. Biol.">
        <title>The genome of Shorea leprosula (Dipterocarpaceae) highlights the ecological relevance of drought in aseasonal tropical rainforests.</title>
        <authorList>
            <person name="Ng K.K.S."/>
            <person name="Kobayashi M.J."/>
            <person name="Fawcett J.A."/>
            <person name="Hatakeyama M."/>
            <person name="Paape T."/>
            <person name="Ng C.H."/>
            <person name="Ang C.C."/>
            <person name="Tnah L.H."/>
            <person name="Lee C.T."/>
            <person name="Nishiyama T."/>
            <person name="Sese J."/>
            <person name="O'Brien M.J."/>
            <person name="Copetti D."/>
            <person name="Mohd Noor M.I."/>
            <person name="Ong R.C."/>
            <person name="Putra M."/>
            <person name="Sireger I.Z."/>
            <person name="Indrioko S."/>
            <person name="Kosugi Y."/>
            <person name="Izuno A."/>
            <person name="Isagi Y."/>
            <person name="Lee S.L."/>
            <person name="Shimizu K.K."/>
        </authorList>
    </citation>
    <scope>NUCLEOTIDE SEQUENCE [LARGE SCALE GENOMIC DNA]</scope>
    <source>
        <strain evidence="4">214</strain>
    </source>
</reference>
<keyword evidence="1" id="KW-0507">mRNA processing</keyword>
<feature type="domain" description="SURP motif" evidence="3">
    <location>
        <begin position="162"/>
        <end position="204"/>
    </location>
</feature>
<feature type="compositionally biased region" description="Basic and acidic residues" evidence="2">
    <location>
        <begin position="567"/>
        <end position="576"/>
    </location>
</feature>
<feature type="region of interest" description="Disordered" evidence="2">
    <location>
        <begin position="408"/>
        <end position="436"/>
    </location>
</feature>
<feature type="compositionally biased region" description="Basic and acidic residues" evidence="2">
    <location>
        <begin position="540"/>
        <end position="558"/>
    </location>
</feature>
<feature type="region of interest" description="Disordered" evidence="2">
    <location>
        <begin position="53"/>
        <end position="145"/>
    </location>
</feature>
<dbReference type="SUPFAM" id="SSF109905">
    <property type="entry name" value="Surp module (SWAP domain)"/>
    <property type="match status" value="1"/>
</dbReference>
<feature type="compositionally biased region" description="Acidic residues" evidence="2">
    <location>
        <begin position="479"/>
        <end position="491"/>
    </location>
</feature>
<evidence type="ECO:0000313" key="5">
    <source>
        <dbReference type="Proteomes" id="UP001054252"/>
    </source>
</evidence>
<feature type="compositionally biased region" description="Basic and acidic residues" evidence="2">
    <location>
        <begin position="454"/>
        <end position="468"/>
    </location>
</feature>
<feature type="compositionally biased region" description="Polar residues" evidence="2">
    <location>
        <begin position="70"/>
        <end position="83"/>
    </location>
</feature>
<dbReference type="PROSITE" id="PS50128">
    <property type="entry name" value="SURP"/>
    <property type="match status" value="1"/>
</dbReference>
<dbReference type="PANTHER" id="PTHR13161:SF15">
    <property type="entry name" value="SPLICING FACTOR, SUPPRESSOR OF WHITE-APRICOT HOMOLOG"/>
    <property type="match status" value="1"/>
</dbReference>
<feature type="region of interest" description="Disordered" evidence="2">
    <location>
        <begin position="314"/>
        <end position="335"/>
    </location>
</feature>
<feature type="compositionally biased region" description="Basic and acidic residues" evidence="2">
    <location>
        <begin position="84"/>
        <end position="99"/>
    </location>
</feature>